<feature type="transmembrane region" description="Helical" evidence="10">
    <location>
        <begin position="235"/>
        <end position="255"/>
    </location>
</feature>
<dbReference type="InterPro" id="IPR004856">
    <property type="entry name" value="Glyco_trans_ALG6/ALG8"/>
</dbReference>
<evidence type="ECO:0000256" key="9">
    <source>
        <dbReference type="ARBA" id="ARBA00023136"/>
    </source>
</evidence>
<evidence type="ECO:0000256" key="5">
    <source>
        <dbReference type="ARBA" id="ARBA00022679"/>
    </source>
</evidence>
<evidence type="ECO:0000256" key="7">
    <source>
        <dbReference type="ARBA" id="ARBA00022824"/>
    </source>
</evidence>
<dbReference type="EC" id="2.4.1.-" evidence="10"/>
<comment type="similarity">
    <text evidence="3 10">Belongs to the ALG6/ALG8 glucosyltransferase family.</text>
</comment>
<sequence>MLSIPKATITSCVALGLFLRWGVSLFPYSGEGKPPMFGDFEAQRHWMEITVNLPIHYWYYNSTVNNLNYWGLDYPPLSAYHSYGLGKILAKLLPPAVKLGTSRGFESPVLKFLMRLSVSASDLLLPAFIIFFTIFKKLKGQHSFPPWLYITLAVSAPPFILVDYGHFQYNCVSLGLTVWAVICLFTENISLGAVAFTLAVNHKQMSLYHSLAFFAYMTSTLIVKRVDLLTTFRVGTIIISTLGLLWLPFGDYWIFVMERVFPLKRGVFEDKVGSFWYALDRVTPIRGVYDDTEVAQLCAIVTLVSVLPSAINLFLRSGNPKSLQDDLLKTFLLSMFNTSLNCFLFSYHVHEKSIMLPCLAAVLLTPWYPKEMIWFITISSLSLYPLFHQERSHIALLCVTSFFVLVAQQGKIITASGIRSLFGIIFVASVGGYLFLIFGLHFITPPGKLPHLFPALIALYSFIHFVVFTIWFHYNQMVDGRKRTVNATTPTQQGRSTKKIK</sequence>
<evidence type="ECO:0000256" key="8">
    <source>
        <dbReference type="ARBA" id="ARBA00022989"/>
    </source>
</evidence>
<keyword evidence="8 10" id="KW-1133">Transmembrane helix</keyword>
<evidence type="ECO:0000256" key="10">
    <source>
        <dbReference type="RuleBase" id="RU363110"/>
    </source>
</evidence>
<feature type="transmembrane region" description="Helical" evidence="10">
    <location>
        <begin position="327"/>
        <end position="347"/>
    </location>
</feature>
<dbReference type="Pfam" id="PF03155">
    <property type="entry name" value="Alg6_Alg8"/>
    <property type="match status" value="1"/>
</dbReference>
<keyword evidence="4 10" id="KW-0328">Glycosyltransferase</keyword>
<reference evidence="11 12" key="1">
    <citation type="submission" date="2024-08" db="EMBL/GenBank/DDBJ databases">
        <authorList>
            <person name="Cucini C."/>
            <person name="Frati F."/>
        </authorList>
    </citation>
    <scope>NUCLEOTIDE SEQUENCE [LARGE SCALE GENOMIC DNA]</scope>
</reference>
<accession>A0ABP1PRQ3</accession>
<keyword evidence="12" id="KW-1185">Reference proteome</keyword>
<evidence type="ECO:0000256" key="2">
    <source>
        <dbReference type="ARBA" id="ARBA00004922"/>
    </source>
</evidence>
<feature type="transmembrane region" description="Helical" evidence="10">
    <location>
        <begin position="206"/>
        <end position="223"/>
    </location>
</feature>
<comment type="subcellular location">
    <subcellularLocation>
        <location evidence="1 10">Endoplasmic reticulum membrane</location>
        <topology evidence="1 10">Multi-pass membrane protein</topology>
    </subcellularLocation>
</comment>
<feature type="transmembrane region" description="Helical" evidence="10">
    <location>
        <begin position="176"/>
        <end position="200"/>
    </location>
</feature>
<evidence type="ECO:0000256" key="3">
    <source>
        <dbReference type="ARBA" id="ARBA00008715"/>
    </source>
</evidence>
<feature type="transmembrane region" description="Helical" evidence="10">
    <location>
        <begin position="420"/>
        <end position="440"/>
    </location>
</feature>
<organism evidence="11 12">
    <name type="scientific">Orchesella dallaii</name>
    <dbReference type="NCBI Taxonomy" id="48710"/>
    <lineage>
        <taxon>Eukaryota</taxon>
        <taxon>Metazoa</taxon>
        <taxon>Ecdysozoa</taxon>
        <taxon>Arthropoda</taxon>
        <taxon>Hexapoda</taxon>
        <taxon>Collembola</taxon>
        <taxon>Entomobryomorpha</taxon>
        <taxon>Entomobryoidea</taxon>
        <taxon>Orchesellidae</taxon>
        <taxon>Orchesellinae</taxon>
        <taxon>Orchesella</taxon>
    </lineage>
</organism>
<comment type="caution">
    <text evidence="11">The sequence shown here is derived from an EMBL/GenBank/DDBJ whole genome shotgun (WGS) entry which is preliminary data.</text>
</comment>
<keyword evidence="5 10" id="KW-0808">Transferase</keyword>
<dbReference type="PANTHER" id="PTHR12413">
    <property type="entry name" value="DOLICHYL GLYCOSYLTRANSFERASE"/>
    <property type="match status" value="1"/>
</dbReference>
<feature type="transmembrane region" description="Helical" evidence="10">
    <location>
        <begin position="147"/>
        <end position="164"/>
    </location>
</feature>
<evidence type="ECO:0000313" key="12">
    <source>
        <dbReference type="Proteomes" id="UP001642540"/>
    </source>
</evidence>
<gene>
    <name evidence="11" type="ORF">ODALV1_LOCUS2974</name>
</gene>
<protein>
    <recommendedName>
        <fullName evidence="10">Alpha-1,3-glucosyltransferase</fullName>
        <ecNumber evidence="10">2.4.1.-</ecNumber>
    </recommendedName>
</protein>
<dbReference type="Proteomes" id="UP001642540">
    <property type="component" value="Unassembled WGS sequence"/>
</dbReference>
<keyword evidence="7 10" id="KW-0256">Endoplasmic reticulum</keyword>
<dbReference type="PANTHER" id="PTHR12413:SF1">
    <property type="entry name" value="DOLICHYL PYROPHOSPHATE MAN9GLCNAC2 ALPHA-1,3-GLUCOSYLTRANSFERASE"/>
    <property type="match status" value="1"/>
</dbReference>
<feature type="transmembrane region" description="Helical" evidence="10">
    <location>
        <begin position="394"/>
        <end position="414"/>
    </location>
</feature>
<dbReference type="EMBL" id="CAXLJM020000007">
    <property type="protein sequence ID" value="CAL8074730.1"/>
    <property type="molecule type" value="Genomic_DNA"/>
</dbReference>
<evidence type="ECO:0000313" key="11">
    <source>
        <dbReference type="EMBL" id="CAL8074730.1"/>
    </source>
</evidence>
<proteinExistence type="inferred from homology"/>
<comment type="pathway">
    <text evidence="2 10">Protein modification; protein glycosylation.</text>
</comment>
<feature type="transmembrane region" description="Helical" evidence="10">
    <location>
        <begin position="452"/>
        <end position="474"/>
    </location>
</feature>
<feature type="transmembrane region" description="Helical" evidence="10">
    <location>
        <begin position="367"/>
        <end position="387"/>
    </location>
</feature>
<name>A0ABP1PRQ3_9HEXA</name>
<feature type="transmembrane region" description="Helical" evidence="10">
    <location>
        <begin position="294"/>
        <end position="315"/>
    </location>
</feature>
<evidence type="ECO:0000256" key="1">
    <source>
        <dbReference type="ARBA" id="ARBA00004477"/>
    </source>
</evidence>
<feature type="transmembrane region" description="Helical" evidence="10">
    <location>
        <begin position="112"/>
        <end position="135"/>
    </location>
</feature>
<evidence type="ECO:0000256" key="6">
    <source>
        <dbReference type="ARBA" id="ARBA00022692"/>
    </source>
</evidence>
<evidence type="ECO:0000256" key="4">
    <source>
        <dbReference type="ARBA" id="ARBA00022676"/>
    </source>
</evidence>
<keyword evidence="6 10" id="KW-0812">Transmembrane</keyword>
<keyword evidence="9 10" id="KW-0472">Membrane</keyword>